<feature type="transmembrane region" description="Helical" evidence="1">
    <location>
        <begin position="27"/>
        <end position="44"/>
    </location>
</feature>
<dbReference type="AlphaFoldDB" id="A0A449BK72"/>
<dbReference type="EMBL" id="LR215050">
    <property type="protein sequence ID" value="VEU82842.1"/>
    <property type="molecule type" value="Genomic_DNA"/>
</dbReference>
<dbReference type="Pfam" id="PF06691">
    <property type="entry name" value="DUF1189"/>
    <property type="match status" value="1"/>
</dbReference>
<protein>
    <recommendedName>
        <fullName evidence="4">DUF1189 domain-containing protein</fullName>
    </recommendedName>
</protein>
<evidence type="ECO:0000313" key="2">
    <source>
        <dbReference type="EMBL" id="VEU82842.1"/>
    </source>
</evidence>
<evidence type="ECO:0000313" key="3">
    <source>
        <dbReference type="Proteomes" id="UP000290909"/>
    </source>
</evidence>
<evidence type="ECO:0008006" key="4">
    <source>
        <dbReference type="Google" id="ProtNLM"/>
    </source>
</evidence>
<feature type="transmembrane region" description="Helical" evidence="1">
    <location>
        <begin position="215"/>
        <end position="243"/>
    </location>
</feature>
<keyword evidence="1" id="KW-0812">Transmembrane</keyword>
<dbReference type="STRING" id="1408416.GCA_000702765_00305"/>
<accession>A0A449BK72</accession>
<keyword evidence="3" id="KW-1185">Reference proteome</keyword>
<feature type="transmembrane region" description="Helical" evidence="1">
    <location>
        <begin position="171"/>
        <end position="195"/>
    </location>
</feature>
<dbReference type="KEGG" id="ahk:NCTC10172_00868"/>
<dbReference type="InterPro" id="IPR009574">
    <property type="entry name" value="DUF1189"/>
</dbReference>
<keyword evidence="1" id="KW-0472">Membrane</keyword>
<gene>
    <name evidence="2" type="ORF">NCTC10172_00868</name>
</gene>
<reference evidence="2 3" key="1">
    <citation type="submission" date="2019-01" db="EMBL/GenBank/DDBJ databases">
        <authorList>
            <consortium name="Pathogen Informatics"/>
        </authorList>
    </citation>
    <scope>NUCLEOTIDE SEQUENCE [LARGE SCALE GENOMIC DNA]</scope>
    <source>
        <strain evidence="2 3">NCTC10172</strain>
    </source>
</reference>
<sequence length="253" mass="29154">MYQKFKRGLLKPRELGLYLADSWGKTWSYFFLLAAILFLPLIAIESTYSGLSTGELNTIEENYRTYFVSDSKVIDGKLVYDVNLKDSKQLVIGFYDVDFYQGETLYQSMVTLKFKETGIELKTLGFQIAFKSYEELGLNNFDFNDYSITNRQKLSNALNKMVIDNNIPVKIIYLVFALISTLFDLLVMVAIAAYFGPLRFPFKVKFKISVYCATIYAVFVLFANLFNLEILVFIGMIALVAYIRRAFSTIIMR</sequence>
<evidence type="ECO:0000256" key="1">
    <source>
        <dbReference type="SAM" id="Phobius"/>
    </source>
</evidence>
<dbReference type="RefSeq" id="WP_035368480.1">
    <property type="nucleotide sequence ID" value="NZ_LR215050.1"/>
</dbReference>
<name>A0A449BK72_9MOLU</name>
<proteinExistence type="predicted"/>
<keyword evidence="1" id="KW-1133">Transmembrane helix</keyword>
<dbReference type="Proteomes" id="UP000290909">
    <property type="component" value="Chromosome"/>
</dbReference>
<organism evidence="2 3">
    <name type="scientific">Acholeplasma hippikon</name>
    <dbReference type="NCBI Taxonomy" id="264636"/>
    <lineage>
        <taxon>Bacteria</taxon>
        <taxon>Bacillati</taxon>
        <taxon>Mycoplasmatota</taxon>
        <taxon>Mollicutes</taxon>
        <taxon>Acholeplasmatales</taxon>
        <taxon>Acholeplasmataceae</taxon>
        <taxon>Acholeplasma</taxon>
    </lineage>
</organism>